<keyword evidence="3" id="KW-1185">Reference proteome</keyword>
<accession>A0A1V6RKL5</accession>
<organism evidence="2 3">
    <name type="scientific">Penicillium solitum</name>
    <dbReference type="NCBI Taxonomy" id="60172"/>
    <lineage>
        <taxon>Eukaryota</taxon>
        <taxon>Fungi</taxon>
        <taxon>Dikarya</taxon>
        <taxon>Ascomycota</taxon>
        <taxon>Pezizomycotina</taxon>
        <taxon>Eurotiomycetes</taxon>
        <taxon>Eurotiomycetidae</taxon>
        <taxon>Eurotiales</taxon>
        <taxon>Aspergillaceae</taxon>
        <taxon>Penicillium</taxon>
    </lineage>
</organism>
<name>A0A1V6RKL5_9EURO</name>
<sequence>MSRSQNLTIEAQPTTTPDLHGNTPLAVSRLTFVGTLVPWSNFLRSVENAHTTQNWPKRSRTSPYNNGPHTLEVDKVHIGDEHGLQGRFQQAIGHALGTALESRSIDIYFGDYKCSGSTYQNIPDIVGLQDANGTTEIKLVGELKTPWVHGHDLIVATAKQSELRRKIAQPMRDIQQLNCEYGFISTYEDTIFLRQFRSPGGGWEVWYSQPISSSGYYVPTVPYPQAIHLALPQVSMKMCMFYVCSSASTSPPVYNQTKGS</sequence>
<feature type="compositionally biased region" description="Polar residues" evidence="1">
    <location>
        <begin position="1"/>
        <end position="17"/>
    </location>
</feature>
<feature type="region of interest" description="Disordered" evidence="1">
    <location>
        <begin position="1"/>
        <end position="23"/>
    </location>
</feature>
<evidence type="ECO:0000313" key="2">
    <source>
        <dbReference type="EMBL" id="OQE01913.1"/>
    </source>
</evidence>
<dbReference type="AlphaFoldDB" id="A0A1V6RKL5"/>
<gene>
    <name evidence="2" type="ORF">PENSOL_c003G11771</name>
</gene>
<protein>
    <submittedName>
        <fullName evidence="2">Uncharacterized protein</fullName>
    </submittedName>
</protein>
<evidence type="ECO:0000256" key="1">
    <source>
        <dbReference type="SAM" id="MobiDB-lite"/>
    </source>
</evidence>
<dbReference type="EMBL" id="MDYO01000003">
    <property type="protein sequence ID" value="OQE01913.1"/>
    <property type="molecule type" value="Genomic_DNA"/>
</dbReference>
<proteinExistence type="predicted"/>
<dbReference type="Proteomes" id="UP000191612">
    <property type="component" value="Unassembled WGS sequence"/>
</dbReference>
<comment type="caution">
    <text evidence="2">The sequence shown here is derived from an EMBL/GenBank/DDBJ whole genome shotgun (WGS) entry which is preliminary data.</text>
</comment>
<reference evidence="3" key="1">
    <citation type="journal article" date="2017" name="Nat. Microbiol.">
        <title>Global analysis of biosynthetic gene clusters reveals vast potential of secondary metabolite production in Penicillium species.</title>
        <authorList>
            <person name="Nielsen J.C."/>
            <person name="Grijseels S."/>
            <person name="Prigent S."/>
            <person name="Ji B."/>
            <person name="Dainat J."/>
            <person name="Nielsen K.F."/>
            <person name="Frisvad J.C."/>
            <person name="Workman M."/>
            <person name="Nielsen J."/>
        </authorList>
    </citation>
    <scope>NUCLEOTIDE SEQUENCE [LARGE SCALE GENOMIC DNA]</scope>
    <source>
        <strain evidence="3">IBT 29525</strain>
    </source>
</reference>
<evidence type="ECO:0000313" key="3">
    <source>
        <dbReference type="Proteomes" id="UP000191612"/>
    </source>
</evidence>